<proteinExistence type="inferred from homology"/>
<evidence type="ECO:0000256" key="3">
    <source>
        <dbReference type="ARBA" id="ARBA00022729"/>
    </source>
</evidence>
<evidence type="ECO:0008006" key="5">
    <source>
        <dbReference type="Google" id="ProtNLM"/>
    </source>
</evidence>
<evidence type="ECO:0000313" key="4">
    <source>
        <dbReference type="EMBL" id="SUZ87039.1"/>
    </source>
</evidence>
<evidence type="ECO:0000256" key="2">
    <source>
        <dbReference type="ARBA" id="ARBA00010742"/>
    </source>
</evidence>
<comment type="similarity">
    <text evidence="2">Belongs to the bacterial solute-binding protein SsuA/TauA family.</text>
</comment>
<dbReference type="SUPFAM" id="SSF53850">
    <property type="entry name" value="Periplasmic binding protein-like II"/>
    <property type="match status" value="1"/>
</dbReference>
<organism evidence="4">
    <name type="scientific">marine metagenome</name>
    <dbReference type="NCBI Taxonomy" id="408172"/>
    <lineage>
        <taxon>unclassified sequences</taxon>
        <taxon>metagenomes</taxon>
        <taxon>ecological metagenomes</taxon>
    </lineage>
</organism>
<dbReference type="GO" id="GO:0042918">
    <property type="term" value="P:alkanesulfonate transmembrane transport"/>
    <property type="evidence" value="ECO:0007669"/>
    <property type="project" value="TreeGrafter"/>
</dbReference>
<dbReference type="PANTHER" id="PTHR30024:SF47">
    <property type="entry name" value="TAURINE-BINDING PERIPLASMIC PROTEIN"/>
    <property type="match status" value="1"/>
</dbReference>
<dbReference type="AlphaFoldDB" id="A0A381R893"/>
<evidence type="ECO:0000256" key="1">
    <source>
        <dbReference type="ARBA" id="ARBA00004418"/>
    </source>
</evidence>
<accession>A0A381R893</accession>
<name>A0A381R893_9ZZZZ</name>
<comment type="subcellular location">
    <subcellularLocation>
        <location evidence="1">Periplasm</location>
    </subcellularLocation>
</comment>
<dbReference type="PANTHER" id="PTHR30024">
    <property type="entry name" value="ALIPHATIC SULFONATES-BINDING PROTEIN-RELATED"/>
    <property type="match status" value="1"/>
</dbReference>
<sequence>MSYLKKPMLAIGVGAAMLCATTIQPAVAEVGFGKPGEAVNLVVGYQPYYTESWSGVVINGQQSWKKHLPAGSDVKFEIGLQGSVIVGKMLGEKNHLGYMGDMPAIVSTTKQDKVDIRMIAVLGTSRQQCNVFLVRNDAPQFKDGFEAVKWMDGKLVAAPHGACTDRFARWAFEQAGIKPRKYLNMNIEVITSSFRNNKLDAAVIWEPTASKIQLQGIARRAASGESFEGVEGGDAGFLAMLYEIIRDRPDVQRGWLEAELDAQLFLKDLGNATAVSKMADDQTEGMDRRTLWASLYGQNPEAIGGGEDKLTLRYVFDDTARQLVTAATRFLHGRKVVPNAILRPEAIMDDVAKAVLTSRGLSAPIGFVAEQPDSAYE</sequence>
<protein>
    <recommendedName>
        <fullName evidence="5">SsuA/THI5-like domain-containing protein</fullName>
    </recommendedName>
</protein>
<reference evidence="4" key="1">
    <citation type="submission" date="2018-05" db="EMBL/GenBank/DDBJ databases">
        <authorList>
            <person name="Lanie J.A."/>
            <person name="Ng W.-L."/>
            <person name="Kazmierczak K.M."/>
            <person name="Andrzejewski T.M."/>
            <person name="Davidsen T.M."/>
            <person name="Wayne K.J."/>
            <person name="Tettelin H."/>
            <person name="Glass J.I."/>
            <person name="Rusch D."/>
            <person name="Podicherti R."/>
            <person name="Tsui H.-C.T."/>
            <person name="Winkler M.E."/>
        </authorList>
    </citation>
    <scope>NUCLEOTIDE SEQUENCE</scope>
</reference>
<keyword evidence="3" id="KW-0732">Signal</keyword>
<dbReference type="Gene3D" id="3.40.190.10">
    <property type="entry name" value="Periplasmic binding protein-like II"/>
    <property type="match status" value="2"/>
</dbReference>
<dbReference type="GO" id="GO:0042597">
    <property type="term" value="C:periplasmic space"/>
    <property type="evidence" value="ECO:0007669"/>
    <property type="project" value="UniProtKB-SubCell"/>
</dbReference>
<dbReference type="EMBL" id="UINC01001706">
    <property type="protein sequence ID" value="SUZ87039.1"/>
    <property type="molecule type" value="Genomic_DNA"/>
</dbReference>
<gene>
    <name evidence="4" type="ORF">METZ01_LOCUS39893</name>
</gene>